<reference evidence="3 4" key="1">
    <citation type="submission" date="2019-06" db="EMBL/GenBank/DDBJ databases">
        <title>YIM 131921 draft genome.</title>
        <authorList>
            <person name="Jiang L."/>
        </authorList>
    </citation>
    <scope>NUCLEOTIDE SEQUENCE [LARGE SCALE GENOMIC DNA]</scope>
    <source>
        <strain evidence="3 4">YIM 131921</strain>
    </source>
</reference>
<comment type="caution">
    <text evidence="3">The sequence shown here is derived from an EMBL/GenBank/DDBJ whole genome shotgun (WGS) entry which is preliminary data.</text>
</comment>
<sequence length="245" mass="25268">MVVLLAAMALVACGEQGGVQPVTSADEGSPGTASTPTDVEAPELFRVSEPGLWDGRPSLGGIWVAHPDVTDPERVRIVNRSNGQSVVGALFRRERDLPGPALQVSSDAAEALGMLAGAPAPLDVVALRRIDPPATEEASAAPEPAADAVAPAAPEEIATTSLSSNSVSSDLRNPFVQLGTFDVEAHATDSAARLSDKGLPVRLVQEPDRGARRLLLGPASSAAEQSALLDQAVAEGFADAYLVRR</sequence>
<dbReference type="InterPro" id="IPR036680">
    <property type="entry name" value="SPOR-like_sf"/>
</dbReference>
<dbReference type="InterPro" id="IPR007730">
    <property type="entry name" value="SPOR-like_dom"/>
</dbReference>
<dbReference type="OrthoDB" id="9766672at2"/>
<dbReference type="Proteomes" id="UP000305887">
    <property type="component" value="Unassembled WGS sequence"/>
</dbReference>
<dbReference type="AlphaFoldDB" id="A0A5C4N077"/>
<dbReference type="Gene3D" id="3.30.70.1070">
    <property type="entry name" value="Sporulation related repeat"/>
    <property type="match status" value="1"/>
</dbReference>
<dbReference type="PROSITE" id="PS51724">
    <property type="entry name" value="SPOR"/>
    <property type="match status" value="1"/>
</dbReference>
<gene>
    <name evidence="3" type="ORF">FHG66_08680</name>
</gene>
<feature type="domain" description="SPOR" evidence="2">
    <location>
        <begin position="168"/>
        <end position="245"/>
    </location>
</feature>
<protein>
    <submittedName>
        <fullName evidence="3">SPOR domain-containing protein</fullName>
    </submittedName>
</protein>
<feature type="region of interest" description="Disordered" evidence="1">
    <location>
        <begin position="18"/>
        <end position="38"/>
    </location>
</feature>
<dbReference type="EMBL" id="VDFU01000008">
    <property type="protein sequence ID" value="TNC50203.1"/>
    <property type="molecule type" value="Genomic_DNA"/>
</dbReference>
<dbReference type="GO" id="GO:0042834">
    <property type="term" value="F:peptidoglycan binding"/>
    <property type="evidence" value="ECO:0007669"/>
    <property type="project" value="InterPro"/>
</dbReference>
<name>A0A5C4N077_9RHOB</name>
<evidence type="ECO:0000259" key="2">
    <source>
        <dbReference type="PROSITE" id="PS51724"/>
    </source>
</evidence>
<evidence type="ECO:0000256" key="1">
    <source>
        <dbReference type="SAM" id="MobiDB-lite"/>
    </source>
</evidence>
<organism evidence="3 4">
    <name type="scientific">Rubellimicrobium rubrum</name>
    <dbReference type="NCBI Taxonomy" id="2585369"/>
    <lineage>
        <taxon>Bacteria</taxon>
        <taxon>Pseudomonadati</taxon>
        <taxon>Pseudomonadota</taxon>
        <taxon>Alphaproteobacteria</taxon>
        <taxon>Rhodobacterales</taxon>
        <taxon>Roseobacteraceae</taxon>
        <taxon>Rubellimicrobium</taxon>
    </lineage>
</organism>
<dbReference type="SUPFAM" id="SSF110997">
    <property type="entry name" value="Sporulation related repeat"/>
    <property type="match status" value="1"/>
</dbReference>
<proteinExistence type="predicted"/>
<accession>A0A5C4N077</accession>
<keyword evidence="4" id="KW-1185">Reference proteome</keyword>
<evidence type="ECO:0000313" key="3">
    <source>
        <dbReference type="EMBL" id="TNC50203.1"/>
    </source>
</evidence>
<evidence type="ECO:0000313" key="4">
    <source>
        <dbReference type="Proteomes" id="UP000305887"/>
    </source>
</evidence>
<dbReference type="Pfam" id="PF05036">
    <property type="entry name" value="SPOR"/>
    <property type="match status" value="1"/>
</dbReference>